<name>A0AAW0R0J7_9PEZI</name>
<sequence>MANLPSQHPNLAVHLADRARTPLISSARSQQQAQALSTLTHSALLAHESAMRLGLGNPQRIIVEHSSNGPFLFQSFIETAAAQQDSFQSMSAQVKMNPDGTSKIEQSAETPIDGGIDEAPMLLSTVIAPASESALEAKRAGVRLERIGKVIQSSWTGSDSG</sequence>
<gene>
    <name evidence="1" type="ORF">PG999_004870</name>
</gene>
<dbReference type="InterPro" id="IPR035186">
    <property type="entry name" value="DUF5308"/>
</dbReference>
<comment type="caution">
    <text evidence="1">The sequence shown here is derived from an EMBL/GenBank/DDBJ whole genome shotgun (WGS) entry which is preliminary data.</text>
</comment>
<keyword evidence="2" id="KW-1185">Reference proteome</keyword>
<dbReference type="Proteomes" id="UP001392437">
    <property type="component" value="Unassembled WGS sequence"/>
</dbReference>
<proteinExistence type="predicted"/>
<dbReference type="EMBL" id="JAQQWP010000004">
    <property type="protein sequence ID" value="KAK8120750.1"/>
    <property type="molecule type" value="Genomic_DNA"/>
</dbReference>
<dbReference type="AlphaFoldDB" id="A0AAW0R0J7"/>
<accession>A0AAW0R0J7</accession>
<dbReference type="Pfam" id="PF17233">
    <property type="entry name" value="DUF5308"/>
    <property type="match status" value="1"/>
</dbReference>
<reference evidence="1 2" key="1">
    <citation type="submission" date="2023-01" db="EMBL/GenBank/DDBJ databases">
        <title>Analysis of 21 Apiospora genomes using comparative genomics revels a genus with tremendous synthesis potential of carbohydrate active enzymes and secondary metabolites.</title>
        <authorList>
            <person name="Sorensen T."/>
        </authorList>
    </citation>
    <scope>NUCLEOTIDE SEQUENCE [LARGE SCALE GENOMIC DNA]</scope>
    <source>
        <strain evidence="1 2">CBS 117206</strain>
    </source>
</reference>
<evidence type="ECO:0000313" key="2">
    <source>
        <dbReference type="Proteomes" id="UP001392437"/>
    </source>
</evidence>
<protein>
    <submittedName>
        <fullName evidence="1">Uncharacterized protein</fullName>
    </submittedName>
</protein>
<organism evidence="1 2">
    <name type="scientific">Apiospora kogelbergensis</name>
    <dbReference type="NCBI Taxonomy" id="1337665"/>
    <lineage>
        <taxon>Eukaryota</taxon>
        <taxon>Fungi</taxon>
        <taxon>Dikarya</taxon>
        <taxon>Ascomycota</taxon>
        <taxon>Pezizomycotina</taxon>
        <taxon>Sordariomycetes</taxon>
        <taxon>Xylariomycetidae</taxon>
        <taxon>Amphisphaeriales</taxon>
        <taxon>Apiosporaceae</taxon>
        <taxon>Apiospora</taxon>
    </lineage>
</organism>
<evidence type="ECO:0000313" key="1">
    <source>
        <dbReference type="EMBL" id="KAK8120750.1"/>
    </source>
</evidence>